<dbReference type="InterPro" id="IPR045170">
    <property type="entry name" value="MTOX"/>
</dbReference>
<name>A0A9W7BT76_9STRA</name>
<organism evidence="7 8">
    <name type="scientific">Triparma laevis f. inornata</name>
    <dbReference type="NCBI Taxonomy" id="1714386"/>
    <lineage>
        <taxon>Eukaryota</taxon>
        <taxon>Sar</taxon>
        <taxon>Stramenopiles</taxon>
        <taxon>Ochrophyta</taxon>
        <taxon>Bolidophyceae</taxon>
        <taxon>Parmales</taxon>
        <taxon>Triparmaceae</taxon>
        <taxon>Triparma</taxon>
    </lineage>
</organism>
<sequence>MKDATPNHDSATDTTTLTQTSKAGYLNPNKLIEAQTKIFTANGGNVINESCSKITTHHQGSNSYSLTLTNNQTINCDQIIIACGWNTCGLTLNDSPIGNFNNLFSRYLFKTQSCALFEVEPSQLPTLPTSTIVFGGPTKGTEQELALHSCYMVPPILYLSSNKLYVKIGHGKYLEEVIPSDKFDEVAHWYNNSSTDPTTNTKTTTIDCLAQILKSLYPSFTQSNKTLTRNGVTVDTADSRVIQEKINDEKIYVCFGCNGYGAKCSDEVGRRMATMIQIK</sequence>
<feature type="domain" description="FAD dependent oxidoreductase" evidence="6">
    <location>
        <begin position="21"/>
        <end position="274"/>
    </location>
</feature>
<dbReference type="Proteomes" id="UP001162640">
    <property type="component" value="Unassembled WGS sequence"/>
</dbReference>
<dbReference type="Gene3D" id="3.30.9.10">
    <property type="entry name" value="D-Amino Acid Oxidase, subunit A, domain 2"/>
    <property type="match status" value="1"/>
</dbReference>
<comment type="similarity">
    <text evidence="2">Belongs to the MSOX/MTOX family.</text>
</comment>
<dbReference type="GO" id="GO:0050660">
    <property type="term" value="F:flavin adenine dinucleotide binding"/>
    <property type="evidence" value="ECO:0007669"/>
    <property type="project" value="InterPro"/>
</dbReference>
<comment type="caution">
    <text evidence="7">The sequence shown here is derived from an EMBL/GenBank/DDBJ whole genome shotgun (WGS) entry which is preliminary data.</text>
</comment>
<dbReference type="EMBL" id="BLQM01000492">
    <property type="protein sequence ID" value="GMH92318.1"/>
    <property type="molecule type" value="Genomic_DNA"/>
</dbReference>
<dbReference type="GO" id="GO:0008115">
    <property type="term" value="F:sarcosine oxidase activity"/>
    <property type="evidence" value="ECO:0007669"/>
    <property type="project" value="TreeGrafter"/>
</dbReference>
<proteinExistence type="inferred from homology"/>
<gene>
    <name evidence="7" type="ORF">TL16_g12310</name>
</gene>
<evidence type="ECO:0000259" key="6">
    <source>
        <dbReference type="Pfam" id="PF01266"/>
    </source>
</evidence>
<dbReference type="AlphaFoldDB" id="A0A9W7BT76"/>
<keyword evidence="4" id="KW-0274">FAD</keyword>
<dbReference type="InterPro" id="IPR036188">
    <property type="entry name" value="FAD/NAD-bd_sf"/>
</dbReference>
<evidence type="ECO:0000313" key="8">
    <source>
        <dbReference type="Proteomes" id="UP001162640"/>
    </source>
</evidence>
<dbReference type="Gene3D" id="3.50.50.60">
    <property type="entry name" value="FAD/NAD(P)-binding domain"/>
    <property type="match status" value="1"/>
</dbReference>
<evidence type="ECO:0000256" key="4">
    <source>
        <dbReference type="ARBA" id="ARBA00022827"/>
    </source>
</evidence>
<evidence type="ECO:0000256" key="5">
    <source>
        <dbReference type="ARBA" id="ARBA00023002"/>
    </source>
</evidence>
<evidence type="ECO:0000256" key="1">
    <source>
        <dbReference type="ARBA" id="ARBA00001974"/>
    </source>
</evidence>
<keyword evidence="3" id="KW-0285">Flavoprotein</keyword>
<comment type="cofactor">
    <cofactor evidence="1">
        <name>FAD</name>
        <dbReference type="ChEBI" id="CHEBI:57692"/>
    </cofactor>
</comment>
<evidence type="ECO:0000256" key="3">
    <source>
        <dbReference type="ARBA" id="ARBA00022630"/>
    </source>
</evidence>
<reference evidence="8" key="1">
    <citation type="journal article" date="2023" name="Commun. Biol.">
        <title>Genome analysis of Parmales, the sister group of diatoms, reveals the evolutionary specialization of diatoms from phago-mixotrophs to photoautotrophs.</title>
        <authorList>
            <person name="Ban H."/>
            <person name="Sato S."/>
            <person name="Yoshikawa S."/>
            <person name="Yamada K."/>
            <person name="Nakamura Y."/>
            <person name="Ichinomiya M."/>
            <person name="Sato N."/>
            <person name="Blanc-Mathieu R."/>
            <person name="Endo H."/>
            <person name="Kuwata A."/>
            <person name="Ogata H."/>
        </authorList>
    </citation>
    <scope>NUCLEOTIDE SEQUENCE [LARGE SCALE GENOMIC DNA]</scope>
</reference>
<evidence type="ECO:0000256" key="2">
    <source>
        <dbReference type="ARBA" id="ARBA00010989"/>
    </source>
</evidence>
<keyword evidence="5" id="KW-0560">Oxidoreductase</keyword>
<dbReference type="PANTHER" id="PTHR10961:SF10">
    <property type="entry name" value="FAD DEPENDENT OXIDOREDUCTASE DOMAIN-CONTAINING PROTEIN"/>
    <property type="match status" value="1"/>
</dbReference>
<dbReference type="Pfam" id="PF01266">
    <property type="entry name" value="DAO"/>
    <property type="match status" value="1"/>
</dbReference>
<dbReference type="PANTHER" id="PTHR10961">
    <property type="entry name" value="PEROXISOMAL SARCOSINE OXIDASE"/>
    <property type="match status" value="1"/>
</dbReference>
<protein>
    <recommendedName>
        <fullName evidence="6">FAD dependent oxidoreductase domain-containing protein</fullName>
    </recommendedName>
</protein>
<dbReference type="InterPro" id="IPR006076">
    <property type="entry name" value="FAD-dep_OxRdtase"/>
</dbReference>
<accession>A0A9W7BT76</accession>
<evidence type="ECO:0000313" key="7">
    <source>
        <dbReference type="EMBL" id="GMH92318.1"/>
    </source>
</evidence>